<comment type="caution">
    <text evidence="2">The sequence shown here is derived from an EMBL/GenBank/DDBJ whole genome shotgun (WGS) entry which is preliminary data.</text>
</comment>
<dbReference type="AlphaFoldDB" id="A0A0F9RTA9"/>
<name>A0A0F9RTA9_9ZZZZ</name>
<gene>
    <name evidence="2" type="ORF">LCGC14_0856750</name>
</gene>
<evidence type="ECO:0000259" key="1">
    <source>
        <dbReference type="Pfam" id="PF04991"/>
    </source>
</evidence>
<reference evidence="2" key="1">
    <citation type="journal article" date="2015" name="Nature">
        <title>Complex archaea that bridge the gap between prokaryotes and eukaryotes.</title>
        <authorList>
            <person name="Spang A."/>
            <person name="Saw J.H."/>
            <person name="Jorgensen S.L."/>
            <person name="Zaremba-Niedzwiedzka K."/>
            <person name="Martijn J."/>
            <person name="Lind A.E."/>
            <person name="van Eijk R."/>
            <person name="Schleper C."/>
            <person name="Guy L."/>
            <person name="Ettema T.J."/>
        </authorList>
    </citation>
    <scope>NUCLEOTIDE SEQUENCE</scope>
</reference>
<dbReference type="PANTHER" id="PTHR43404:SF2">
    <property type="entry name" value="LIPOPOLYSACCHARIDE CHOLINEPHOSPHOTRANSFERASE LICD"/>
    <property type="match status" value="1"/>
</dbReference>
<proteinExistence type="predicted"/>
<feature type="domain" description="LicD/FKTN/FKRP nucleotidyltransferase" evidence="1">
    <location>
        <begin position="21"/>
        <end position="56"/>
    </location>
</feature>
<accession>A0A0F9RTA9</accession>
<dbReference type="PANTHER" id="PTHR43404">
    <property type="entry name" value="LIPOPOLYSACCHARIDE CHOLINEPHOSPHOTRANSFERASE LICD"/>
    <property type="match status" value="1"/>
</dbReference>
<organism evidence="2">
    <name type="scientific">marine sediment metagenome</name>
    <dbReference type="NCBI Taxonomy" id="412755"/>
    <lineage>
        <taxon>unclassified sequences</taxon>
        <taxon>metagenomes</taxon>
        <taxon>ecological metagenomes</taxon>
    </lineage>
</organism>
<dbReference type="EMBL" id="LAZR01002581">
    <property type="protein sequence ID" value="KKN28211.1"/>
    <property type="molecule type" value="Genomic_DNA"/>
</dbReference>
<dbReference type="InterPro" id="IPR007074">
    <property type="entry name" value="LicD/FKTN/FKRP_NTP_transf"/>
</dbReference>
<evidence type="ECO:0000313" key="2">
    <source>
        <dbReference type="EMBL" id="KKN28211.1"/>
    </source>
</evidence>
<dbReference type="Pfam" id="PF04991">
    <property type="entry name" value="LicD"/>
    <property type="match status" value="1"/>
</dbReference>
<dbReference type="InterPro" id="IPR052942">
    <property type="entry name" value="LPS_cholinephosphotransferase"/>
</dbReference>
<protein>
    <recommendedName>
        <fullName evidence="1">LicD/FKTN/FKRP nucleotidyltransferase domain-containing protein</fullName>
    </recommendedName>
</protein>
<sequence length="194" mass="22648">MNLNAAKQNFLEIKEIFDYLKIKFYLNDGTLLGAIRHAGGFIPWERDMDLRISAEDQGPHICEEFKKKGFKCRKVILYRGLISEYLIKKRGIHADIALNHYYPSEDVNVSLSCTPSIQNAVHPAKFCREDYFVDFLGTTTRVPNPPEEALEWIYGMSWRVPIKDGSYIKERVRISLEKYVEYFVKTESNRRETA</sequence>
<dbReference type="GO" id="GO:0009100">
    <property type="term" value="P:glycoprotein metabolic process"/>
    <property type="evidence" value="ECO:0007669"/>
    <property type="project" value="UniProtKB-ARBA"/>
</dbReference>